<protein>
    <recommendedName>
        <fullName evidence="4">DUF4241 domain-containing protein</fullName>
    </recommendedName>
</protein>
<feature type="region of interest" description="Disordered" evidence="1">
    <location>
        <begin position="124"/>
        <end position="145"/>
    </location>
</feature>
<evidence type="ECO:0000313" key="3">
    <source>
        <dbReference type="Proteomes" id="UP000613974"/>
    </source>
</evidence>
<dbReference type="InterPro" id="IPR025335">
    <property type="entry name" value="DUF4241"/>
</dbReference>
<comment type="caution">
    <text evidence="2">The sequence shown here is derived from an EMBL/GenBank/DDBJ whole genome shotgun (WGS) entry which is preliminary data.</text>
</comment>
<reference evidence="3" key="1">
    <citation type="submission" date="2023-07" db="EMBL/GenBank/DDBJ databases">
        <title>Whole genome shotgun sequence of Streptomyces nojiriensis NBRC 13794.</title>
        <authorList>
            <person name="Komaki H."/>
            <person name="Tamura T."/>
        </authorList>
    </citation>
    <scope>NUCLEOTIDE SEQUENCE [LARGE SCALE GENOMIC DNA]</scope>
    <source>
        <strain evidence="3">NBRC 13794</strain>
    </source>
</reference>
<name>A0ABQ3SWI9_9ACTN</name>
<keyword evidence="3" id="KW-1185">Reference proteome</keyword>
<evidence type="ECO:0000256" key="1">
    <source>
        <dbReference type="SAM" id="MobiDB-lite"/>
    </source>
</evidence>
<organism evidence="2 3">
    <name type="scientific">Streptomyces nojiriensis</name>
    <dbReference type="NCBI Taxonomy" id="66374"/>
    <lineage>
        <taxon>Bacteria</taxon>
        <taxon>Bacillati</taxon>
        <taxon>Actinomycetota</taxon>
        <taxon>Actinomycetes</taxon>
        <taxon>Kitasatosporales</taxon>
        <taxon>Streptomycetaceae</taxon>
        <taxon>Streptomyces</taxon>
    </lineage>
</organism>
<accession>A0ABQ3SWI9</accession>
<gene>
    <name evidence="2" type="ORF">Snoj_64240</name>
</gene>
<proteinExistence type="predicted"/>
<feature type="region of interest" description="Disordered" evidence="1">
    <location>
        <begin position="184"/>
        <end position="214"/>
    </location>
</feature>
<dbReference type="Proteomes" id="UP000613974">
    <property type="component" value="Unassembled WGS sequence"/>
</dbReference>
<evidence type="ECO:0008006" key="4">
    <source>
        <dbReference type="Google" id="ProtNLM"/>
    </source>
</evidence>
<evidence type="ECO:0000313" key="2">
    <source>
        <dbReference type="EMBL" id="GHI72506.1"/>
    </source>
</evidence>
<dbReference type="Pfam" id="PF14025">
    <property type="entry name" value="DUF4241"/>
    <property type="match status" value="1"/>
</dbReference>
<dbReference type="EMBL" id="BNEC01000005">
    <property type="protein sequence ID" value="GHI72506.1"/>
    <property type="molecule type" value="Genomic_DNA"/>
</dbReference>
<feature type="compositionally biased region" description="Basic and acidic residues" evidence="1">
    <location>
        <begin position="124"/>
        <end position="133"/>
    </location>
</feature>
<sequence length="422" mass="46019">MAGMVVELGYAEGWDLATRTPWRPLSAEAARERDAAGLPYVAEYRTPGREAPLEVRLVSWQEHHVGLWVYDEQGRRTYEVDYRLLDGDRLLTRRARRWGYAGPEVPEFDAEASRTTVTLFPDGRGRLVQEPKGSKGGSMQTTAKVTEEERWMDRPEFGGWPVLSAQLHGSAEPVAVREMSVARPGADPECEPADRWRAPRPGEAGPLDALFRPGTRMTTSQYPEMTVVEPVRGGTLNVPSGLLGIDCPLDGKGPRLTVAVPPGTYPLEEARIAFGYHCPWDERWVDCTETAAVRLRVSDSPAASWEVVMAPEDDPRLLDEGEVYCFSTDGATGAFADAQEWGPLQALFDRAMGSGDPDAGWKRTDPLSMFLARTREPSSGAELAAFAVTSDGGHPVWVGRSADGDVVGVVVLVDGMPALAAP</sequence>